<evidence type="ECO:0000313" key="6">
    <source>
        <dbReference type="Proteomes" id="UP000256601"/>
    </source>
</evidence>
<gene>
    <name evidence="4" type="ORF">B0I71DRAFT_137236</name>
    <name evidence="3" type="ORF">YALI1_D16609g</name>
</gene>
<dbReference type="GO" id="GO:0006897">
    <property type="term" value="P:endocytosis"/>
    <property type="evidence" value="ECO:0007669"/>
    <property type="project" value="TreeGrafter"/>
</dbReference>
<dbReference type="EMBL" id="CP017556">
    <property type="protein sequence ID" value="AOW04014.1"/>
    <property type="molecule type" value="Genomic_DNA"/>
</dbReference>
<feature type="compositionally biased region" description="Low complexity" evidence="1">
    <location>
        <begin position="475"/>
        <end position="491"/>
    </location>
</feature>
<dbReference type="GO" id="GO:0005768">
    <property type="term" value="C:endosome"/>
    <property type="evidence" value="ECO:0007669"/>
    <property type="project" value="TreeGrafter"/>
</dbReference>
<name>A0A1D8NEF2_YARLL</name>
<feature type="region of interest" description="Disordered" evidence="1">
    <location>
        <begin position="228"/>
        <end position="309"/>
    </location>
</feature>
<feature type="compositionally biased region" description="Polar residues" evidence="1">
    <location>
        <begin position="439"/>
        <end position="448"/>
    </location>
</feature>
<dbReference type="PANTHER" id="PTHR12276">
    <property type="entry name" value="EPSIN/ENT-RELATED"/>
    <property type="match status" value="1"/>
</dbReference>
<dbReference type="GO" id="GO:0005829">
    <property type="term" value="C:cytosol"/>
    <property type="evidence" value="ECO:0007669"/>
    <property type="project" value="GOC"/>
</dbReference>
<dbReference type="Gene3D" id="1.25.40.90">
    <property type="match status" value="1"/>
</dbReference>
<dbReference type="GO" id="GO:0030276">
    <property type="term" value="F:clathrin binding"/>
    <property type="evidence" value="ECO:0007669"/>
    <property type="project" value="TreeGrafter"/>
</dbReference>
<feature type="compositionally biased region" description="Polar residues" evidence="1">
    <location>
        <begin position="456"/>
        <end position="466"/>
    </location>
</feature>
<dbReference type="eggNOG" id="KOG2056">
    <property type="taxonomic scope" value="Eukaryota"/>
</dbReference>
<feature type="region of interest" description="Disordered" evidence="1">
    <location>
        <begin position="158"/>
        <end position="177"/>
    </location>
</feature>
<dbReference type="GO" id="GO:0005543">
    <property type="term" value="F:phospholipid binding"/>
    <property type="evidence" value="ECO:0007669"/>
    <property type="project" value="TreeGrafter"/>
</dbReference>
<organism evidence="3 5">
    <name type="scientific">Yarrowia lipolytica</name>
    <name type="common">Candida lipolytica</name>
    <dbReference type="NCBI Taxonomy" id="4952"/>
    <lineage>
        <taxon>Eukaryota</taxon>
        <taxon>Fungi</taxon>
        <taxon>Dikarya</taxon>
        <taxon>Ascomycota</taxon>
        <taxon>Saccharomycotina</taxon>
        <taxon>Dipodascomycetes</taxon>
        <taxon>Dipodascales</taxon>
        <taxon>Dipodascales incertae sedis</taxon>
        <taxon>Yarrowia</taxon>
    </lineage>
</organism>
<evidence type="ECO:0000313" key="3">
    <source>
        <dbReference type="EMBL" id="AOW04014.1"/>
    </source>
</evidence>
<dbReference type="SMART" id="SM00273">
    <property type="entry name" value="ENTH"/>
    <property type="match status" value="1"/>
</dbReference>
<reference evidence="3 5" key="1">
    <citation type="journal article" date="2016" name="PLoS ONE">
        <title>Sequence Assembly of Yarrowia lipolytica Strain W29/CLIB89 Shows Transposable Element Diversity.</title>
        <authorList>
            <person name="Magnan C."/>
            <person name="Yu J."/>
            <person name="Chang I."/>
            <person name="Jahn E."/>
            <person name="Kanomata Y."/>
            <person name="Wu J."/>
            <person name="Zeller M."/>
            <person name="Oakes M."/>
            <person name="Baldi P."/>
            <person name="Sandmeyer S."/>
        </authorList>
    </citation>
    <scope>NUCLEOTIDE SEQUENCE [LARGE SCALE GENOMIC DNA]</scope>
    <source>
        <strain evidence="3">CLIB89</strain>
        <strain evidence="5">CLIB89(W29)</strain>
    </source>
</reference>
<dbReference type="InterPro" id="IPR008942">
    <property type="entry name" value="ENTH_VHS"/>
</dbReference>
<dbReference type="OMA" id="WRQIYKG"/>
<feature type="compositionally biased region" description="Low complexity" evidence="1">
    <location>
        <begin position="286"/>
        <end position="300"/>
    </location>
</feature>
<evidence type="ECO:0000256" key="1">
    <source>
        <dbReference type="SAM" id="MobiDB-lite"/>
    </source>
</evidence>
<dbReference type="CDD" id="cd16992">
    <property type="entry name" value="ENTH_Ent3"/>
    <property type="match status" value="1"/>
</dbReference>
<dbReference type="Proteomes" id="UP000256601">
    <property type="component" value="Unassembled WGS sequence"/>
</dbReference>
<accession>A0A1D8NEF2</accession>
<dbReference type="Proteomes" id="UP000182444">
    <property type="component" value="Chromosome 1D"/>
</dbReference>
<sequence length="499" mass="51517">MDQIRDQLSNVSLYDVKAYVRKAQNAVMNFTPIEAKVREATNNEPWGASSTAMQEIADATHNYNEFHDIMSMIYRRFTDKTSEEWRQIYKALQLLDYLVKHGSERVIDYARSHVGVIQMLKNFHFIDANGKDQGINVRNRAKELNELLKDVARIRAERKKARAQKSKTKGFGGTGNKYGGFGNDAANSVQLGGGGMGGRSRAGRFSTSGSSSGFGAYGGGRVFGDGGGFDGSEYDGPGYGNSAEASGSGEFNDNDSFEEYDAGGDAAEYESAPPPVPSKTAKSDDPFGFDSAPAAASAATGDDEDEFDDFQSATPATTAATSAAAAAAPATKPGLTNLDDLFKNIPTNTGASNGSNSNNLMGGNMNSSFTAASTTSGPNYAAFSSFQSSSGGMSSSTPALGGSGLGGASTPASASSTGLGAASKPAAAKSSGGADAFSNLWSTASTGVTKAKKNEPTTSLSSMAQKSNEEALWGAPASSSSSTPAPASKPAETGNLLDL</sequence>
<reference evidence="4 6" key="2">
    <citation type="submission" date="2018-07" db="EMBL/GenBank/DDBJ databases">
        <title>Draft Genome Assemblies for Five Robust Yarrowia lipolytica Strains Exhibiting High Lipid Production and Pentose Sugar Utilization and Sugar Alcohol Secretion from Undetoxified Lignocellulosic Biomass Hydrolysates.</title>
        <authorList>
            <consortium name="DOE Joint Genome Institute"/>
            <person name="Walker C."/>
            <person name="Ryu S."/>
            <person name="Na H."/>
            <person name="Zane M."/>
            <person name="LaButti K."/>
            <person name="Lipzen A."/>
            <person name="Haridas S."/>
            <person name="Barry K."/>
            <person name="Grigoriev I.V."/>
            <person name="Quarterman J."/>
            <person name="Slininger P."/>
            <person name="Dien B."/>
            <person name="Trinh C.T."/>
        </authorList>
    </citation>
    <scope>NUCLEOTIDE SEQUENCE [LARGE SCALE GENOMIC DNA]</scope>
    <source>
        <strain evidence="4 6">YB392</strain>
    </source>
</reference>
<dbReference type="EMBL" id="KZ859181">
    <property type="protein sequence ID" value="RDW22653.1"/>
    <property type="molecule type" value="Genomic_DNA"/>
</dbReference>
<dbReference type="InterPro" id="IPR013809">
    <property type="entry name" value="ENTH"/>
</dbReference>
<feature type="region of interest" description="Disordered" evidence="1">
    <location>
        <begin position="381"/>
        <end position="499"/>
    </location>
</feature>
<feature type="compositionally biased region" description="Low complexity" evidence="1">
    <location>
        <begin position="383"/>
        <end position="400"/>
    </location>
</feature>
<dbReference type="GO" id="GO:0005886">
    <property type="term" value="C:plasma membrane"/>
    <property type="evidence" value="ECO:0007669"/>
    <property type="project" value="TreeGrafter"/>
</dbReference>
<dbReference type="PANTHER" id="PTHR12276:SF45">
    <property type="entry name" value="CLATHRIN INTERACTOR 1"/>
    <property type="match status" value="1"/>
</dbReference>
<dbReference type="Pfam" id="PF01417">
    <property type="entry name" value="ENTH"/>
    <property type="match status" value="1"/>
</dbReference>
<dbReference type="GO" id="GO:0030125">
    <property type="term" value="C:clathrin vesicle coat"/>
    <property type="evidence" value="ECO:0007669"/>
    <property type="project" value="TreeGrafter"/>
</dbReference>
<proteinExistence type="predicted"/>
<feature type="domain" description="ENTH" evidence="2">
    <location>
        <begin position="25"/>
        <end position="158"/>
    </location>
</feature>
<dbReference type="KEGG" id="yli:2910825"/>
<evidence type="ECO:0000259" key="2">
    <source>
        <dbReference type="PROSITE" id="PS50942"/>
    </source>
</evidence>
<feature type="compositionally biased region" description="Basic residues" evidence="1">
    <location>
        <begin position="158"/>
        <end position="168"/>
    </location>
</feature>
<dbReference type="VEuPathDB" id="FungiDB:YALI0_D13442g"/>
<dbReference type="VEuPathDB" id="FungiDB:YALI1_D16609g"/>
<dbReference type="SUPFAM" id="SSF48464">
    <property type="entry name" value="ENTH/VHS domain"/>
    <property type="match status" value="1"/>
</dbReference>
<dbReference type="PROSITE" id="PS50942">
    <property type="entry name" value="ENTH"/>
    <property type="match status" value="1"/>
</dbReference>
<dbReference type="AlphaFoldDB" id="A0A1D8NEF2"/>
<feature type="compositionally biased region" description="Low complexity" evidence="1">
    <location>
        <begin position="408"/>
        <end position="438"/>
    </location>
</feature>
<dbReference type="FunFam" id="1.25.40.90:FF:000006">
    <property type="entry name" value="Clathrin interactor 1"/>
    <property type="match status" value="1"/>
</dbReference>
<evidence type="ECO:0000313" key="5">
    <source>
        <dbReference type="Proteomes" id="UP000182444"/>
    </source>
</evidence>
<dbReference type="GO" id="GO:0006895">
    <property type="term" value="P:Golgi to endosome transport"/>
    <property type="evidence" value="ECO:0007669"/>
    <property type="project" value="TreeGrafter"/>
</dbReference>
<dbReference type="GeneID" id="2910825"/>
<feature type="compositionally biased region" description="Acidic residues" evidence="1">
    <location>
        <begin position="252"/>
        <end position="262"/>
    </location>
</feature>
<evidence type="ECO:0000313" key="4">
    <source>
        <dbReference type="EMBL" id="RDW22653.1"/>
    </source>
</evidence>
<protein>
    <recommendedName>
        <fullName evidence="2">ENTH domain-containing protein</fullName>
    </recommendedName>
</protein>